<keyword evidence="2" id="KW-1185">Reference proteome</keyword>
<evidence type="ECO:0000313" key="2">
    <source>
        <dbReference type="Proteomes" id="UP001501444"/>
    </source>
</evidence>
<gene>
    <name evidence="1" type="ORF">GCM10010170_000670</name>
</gene>
<dbReference type="Proteomes" id="UP001501444">
    <property type="component" value="Unassembled WGS sequence"/>
</dbReference>
<sequence length="56" mass="6389">MSASDVLPNARRAWAGEWSLREEDGAVVRFGYTLMTEQSGPRDLVRRPDRLRTLAK</sequence>
<name>A0ABN3FBS4_9ACTN</name>
<protein>
    <submittedName>
        <fullName evidence="1">Uncharacterized protein</fullName>
    </submittedName>
</protein>
<proteinExistence type="predicted"/>
<organism evidence="1 2">
    <name type="scientific">Dactylosporangium salmoneum</name>
    <dbReference type="NCBI Taxonomy" id="53361"/>
    <lineage>
        <taxon>Bacteria</taxon>
        <taxon>Bacillati</taxon>
        <taxon>Actinomycetota</taxon>
        <taxon>Actinomycetes</taxon>
        <taxon>Micromonosporales</taxon>
        <taxon>Micromonosporaceae</taxon>
        <taxon>Dactylosporangium</taxon>
    </lineage>
</organism>
<dbReference type="EMBL" id="BAAARV010000003">
    <property type="protein sequence ID" value="GAA2326140.1"/>
    <property type="molecule type" value="Genomic_DNA"/>
</dbReference>
<reference evidence="1 2" key="1">
    <citation type="journal article" date="2019" name="Int. J. Syst. Evol. Microbiol.">
        <title>The Global Catalogue of Microorganisms (GCM) 10K type strain sequencing project: providing services to taxonomists for standard genome sequencing and annotation.</title>
        <authorList>
            <consortium name="The Broad Institute Genomics Platform"/>
            <consortium name="The Broad Institute Genome Sequencing Center for Infectious Disease"/>
            <person name="Wu L."/>
            <person name="Ma J."/>
        </authorList>
    </citation>
    <scope>NUCLEOTIDE SEQUENCE [LARGE SCALE GENOMIC DNA]</scope>
    <source>
        <strain evidence="1 2">JCM 3272</strain>
    </source>
</reference>
<evidence type="ECO:0000313" key="1">
    <source>
        <dbReference type="EMBL" id="GAA2326140.1"/>
    </source>
</evidence>
<accession>A0ABN3FBS4</accession>
<comment type="caution">
    <text evidence="1">The sequence shown here is derived from an EMBL/GenBank/DDBJ whole genome shotgun (WGS) entry which is preliminary data.</text>
</comment>